<dbReference type="AlphaFoldDB" id="A0A371DDQ2"/>
<sequence length="909" mass="101807">MDDFDTSVPLTTSDFQMKYIPVPWNFDARYSEARIQEILEAFVGKIAARKAEEAKTSQTTTAAGRTRPLEETVVQAWADMNEAYDLFRGYIFHRSQNTPEVGDKKHLKVDATLIAESDEEKIIEGTPNWALSRFPIEFKRGGREWDPFDDRDGHDVESPALTRRHVRGQLMSYARNVCSYQHRTKLLQLFINGEEFRMLHWDRSGLAFTPAVNYLESVDNMRLLLQFLYGFVFLDDCTQGLDHTAVPLSKESCGWKRMEVLGLASRTDLAHEERLIPQDFELPAGFALPSADASESPLFDAGHLYRDPTEVCDLSLDHKTLRPDVTPVWKYIRELFRLSITSDYPRYSITVGGRRFLVGKPVFEANGMVSRGTRGYIALDWETQRFVFLKDAWRPFYDGVEKEGDVLSKLNKEGVTNVPTLIVHGDVCERDGTEQETETSKLSPAYEADKSPPVAIKQRKIIPLRTSRPTTTVAPRGQEVSADIGVPPLPASAPAVGDPFTKASSSDKASRGVKRPAHGGSADELRRAGSGIRHLVHYRIVVAEVCLPSTAFASGRSWALVVLNCLQAHQGAYEKCNTIHRDISVGNIMILPTLLLGSNGEILGVLWKGVLSDWELAKDVNVAFAHQPERMGTWQFMSLHYLMHPTLPVTVADELESFFHVLLYNALRFLLHNFETIHTFVQEYFDNVTVTPKLVQTASRVKKSVITTGQIESGDDEVLSFLQPMGIDGQHPMNELIRRLLELFCARYRVLKWEAANAAANRAARAAQQDVLRSRALPSLAAPRARSIHDARFKSLASEAPATPVQPPDTTMADPPRPSQRDFELSKSLMTHQAVLDIFIEVASRPNVWPKEGDTVADRLHGYRPAPRVLPSTNPKPAKQARTAPVGRLRLAELGRDLASGMDYEVASK</sequence>
<name>A0A371DDQ2_9APHY</name>
<evidence type="ECO:0000313" key="3">
    <source>
        <dbReference type="EMBL" id="RDX50640.1"/>
    </source>
</evidence>
<dbReference type="SUPFAM" id="SSF56112">
    <property type="entry name" value="Protein kinase-like (PK-like)"/>
    <property type="match status" value="1"/>
</dbReference>
<dbReference type="InterPro" id="IPR011009">
    <property type="entry name" value="Kinase-like_dom_sf"/>
</dbReference>
<gene>
    <name evidence="3" type="ORF">OH76DRAFT_1402254</name>
</gene>
<dbReference type="Gene3D" id="1.10.510.10">
    <property type="entry name" value="Transferase(Phosphotransferase) domain 1"/>
    <property type="match status" value="1"/>
</dbReference>
<accession>A0A371DDQ2</accession>
<protein>
    <recommendedName>
        <fullName evidence="2">Fungal-type protein kinase domain-containing protein</fullName>
    </recommendedName>
</protein>
<reference evidence="3 4" key="1">
    <citation type="journal article" date="2018" name="Biotechnol. Biofuels">
        <title>Integrative visual omics of the white-rot fungus Polyporus brumalis exposes the biotechnological potential of its oxidative enzymes for delignifying raw plant biomass.</title>
        <authorList>
            <person name="Miyauchi S."/>
            <person name="Rancon A."/>
            <person name="Drula E."/>
            <person name="Hage H."/>
            <person name="Chaduli D."/>
            <person name="Favel A."/>
            <person name="Grisel S."/>
            <person name="Henrissat B."/>
            <person name="Herpoel-Gimbert I."/>
            <person name="Ruiz-Duenas F.J."/>
            <person name="Chevret D."/>
            <person name="Hainaut M."/>
            <person name="Lin J."/>
            <person name="Wang M."/>
            <person name="Pangilinan J."/>
            <person name="Lipzen A."/>
            <person name="Lesage-Meessen L."/>
            <person name="Navarro D."/>
            <person name="Riley R."/>
            <person name="Grigoriev I.V."/>
            <person name="Zhou S."/>
            <person name="Raouche S."/>
            <person name="Rosso M.N."/>
        </authorList>
    </citation>
    <scope>NUCLEOTIDE SEQUENCE [LARGE SCALE GENOMIC DNA]</scope>
    <source>
        <strain evidence="3 4">BRFM 1820</strain>
    </source>
</reference>
<evidence type="ECO:0000313" key="4">
    <source>
        <dbReference type="Proteomes" id="UP000256964"/>
    </source>
</evidence>
<feature type="region of interest" description="Disordered" evidence="1">
    <location>
        <begin position="468"/>
        <end position="524"/>
    </location>
</feature>
<feature type="domain" description="Fungal-type protein kinase" evidence="2">
    <location>
        <begin position="353"/>
        <end position="664"/>
    </location>
</feature>
<dbReference type="OrthoDB" id="2749390at2759"/>
<dbReference type="PANTHER" id="PTHR38248:SF2">
    <property type="entry name" value="FUNK1 11"/>
    <property type="match status" value="1"/>
</dbReference>
<feature type="region of interest" description="Disordered" evidence="1">
    <location>
        <begin position="793"/>
        <end position="822"/>
    </location>
</feature>
<feature type="region of interest" description="Disordered" evidence="1">
    <location>
        <begin position="866"/>
        <end position="885"/>
    </location>
</feature>
<dbReference type="Proteomes" id="UP000256964">
    <property type="component" value="Unassembled WGS sequence"/>
</dbReference>
<dbReference type="InterPro" id="IPR040976">
    <property type="entry name" value="Pkinase_fungal"/>
</dbReference>
<dbReference type="PANTHER" id="PTHR38248">
    <property type="entry name" value="FUNK1 6"/>
    <property type="match status" value="1"/>
</dbReference>
<dbReference type="EMBL" id="KZ857398">
    <property type="protein sequence ID" value="RDX50640.1"/>
    <property type="molecule type" value="Genomic_DNA"/>
</dbReference>
<organism evidence="3 4">
    <name type="scientific">Lentinus brumalis</name>
    <dbReference type="NCBI Taxonomy" id="2498619"/>
    <lineage>
        <taxon>Eukaryota</taxon>
        <taxon>Fungi</taxon>
        <taxon>Dikarya</taxon>
        <taxon>Basidiomycota</taxon>
        <taxon>Agaricomycotina</taxon>
        <taxon>Agaricomycetes</taxon>
        <taxon>Polyporales</taxon>
        <taxon>Polyporaceae</taxon>
        <taxon>Lentinus</taxon>
    </lineage>
</organism>
<evidence type="ECO:0000256" key="1">
    <source>
        <dbReference type="SAM" id="MobiDB-lite"/>
    </source>
</evidence>
<feature type="region of interest" description="Disordered" evidence="1">
    <location>
        <begin position="429"/>
        <end position="451"/>
    </location>
</feature>
<proteinExistence type="predicted"/>
<evidence type="ECO:0000259" key="2">
    <source>
        <dbReference type="Pfam" id="PF17667"/>
    </source>
</evidence>
<dbReference type="Pfam" id="PF17667">
    <property type="entry name" value="Pkinase_fungal"/>
    <property type="match status" value="1"/>
</dbReference>
<keyword evidence="4" id="KW-1185">Reference proteome</keyword>